<dbReference type="PANTHER" id="PTHR14237">
    <property type="entry name" value="MOLYBDOPTERIN COFACTOR SULFURASE MOSC"/>
    <property type="match status" value="1"/>
</dbReference>
<dbReference type="PROSITE" id="PS51340">
    <property type="entry name" value="MOSC"/>
    <property type="match status" value="1"/>
</dbReference>
<protein>
    <submittedName>
        <fullName evidence="2">MOSC domain-containing protein</fullName>
    </submittedName>
</protein>
<dbReference type="AlphaFoldDB" id="A0A5M4FEX0"/>
<reference evidence="2" key="1">
    <citation type="submission" date="2019-09" db="EMBL/GenBank/DDBJ databases">
        <authorList>
            <person name="Li J."/>
        </authorList>
    </citation>
    <scope>NUCLEOTIDE SEQUENCE [LARGE SCALE GENOMIC DNA]</scope>
    <source>
        <strain evidence="2">JCM 14732</strain>
    </source>
</reference>
<accession>A0A5M4FEX0</accession>
<dbReference type="GO" id="GO:0030151">
    <property type="term" value="F:molybdenum ion binding"/>
    <property type="evidence" value="ECO:0007669"/>
    <property type="project" value="InterPro"/>
</dbReference>
<evidence type="ECO:0000313" key="2">
    <source>
        <dbReference type="EMBL" id="KAA1397393.1"/>
    </source>
</evidence>
<dbReference type="SUPFAM" id="SSF50800">
    <property type="entry name" value="PK beta-barrel domain-like"/>
    <property type="match status" value="1"/>
</dbReference>
<dbReference type="Pfam" id="PF03476">
    <property type="entry name" value="MOSC_N"/>
    <property type="match status" value="1"/>
</dbReference>
<organism evidence="2 3">
    <name type="scientific">Aeromicrobium ginsengisoli</name>
    <dbReference type="NCBI Taxonomy" id="363867"/>
    <lineage>
        <taxon>Bacteria</taxon>
        <taxon>Bacillati</taxon>
        <taxon>Actinomycetota</taxon>
        <taxon>Actinomycetes</taxon>
        <taxon>Propionibacteriales</taxon>
        <taxon>Nocardioidaceae</taxon>
        <taxon>Aeromicrobium</taxon>
    </lineage>
</organism>
<dbReference type="InterPro" id="IPR005303">
    <property type="entry name" value="MOCOS_middle"/>
</dbReference>
<gene>
    <name evidence="2" type="ORF">ESP70_008375</name>
</gene>
<dbReference type="SUPFAM" id="SSF141673">
    <property type="entry name" value="MOSC N-terminal domain-like"/>
    <property type="match status" value="1"/>
</dbReference>
<keyword evidence="3" id="KW-1185">Reference proteome</keyword>
<dbReference type="InterPro" id="IPR011037">
    <property type="entry name" value="Pyrv_Knase-like_insert_dom_sf"/>
</dbReference>
<evidence type="ECO:0000313" key="3">
    <source>
        <dbReference type="Proteomes" id="UP000380867"/>
    </source>
</evidence>
<name>A0A5M4FEX0_9ACTN</name>
<dbReference type="RefSeq" id="WP_149688844.1">
    <property type="nucleotide sequence ID" value="NZ_SDPQ02000002.1"/>
</dbReference>
<dbReference type="Proteomes" id="UP000380867">
    <property type="component" value="Unassembled WGS sequence"/>
</dbReference>
<evidence type="ECO:0000259" key="1">
    <source>
        <dbReference type="PROSITE" id="PS51340"/>
    </source>
</evidence>
<dbReference type="InterPro" id="IPR005302">
    <property type="entry name" value="MoCF_Sase_C"/>
</dbReference>
<dbReference type="OrthoDB" id="9793178at2"/>
<feature type="domain" description="MOSC" evidence="1">
    <location>
        <begin position="123"/>
        <end position="268"/>
    </location>
</feature>
<dbReference type="EMBL" id="SDPQ02000002">
    <property type="protein sequence ID" value="KAA1397393.1"/>
    <property type="molecule type" value="Genomic_DNA"/>
</dbReference>
<proteinExistence type="predicted"/>
<dbReference type="Pfam" id="PF03473">
    <property type="entry name" value="MOSC"/>
    <property type="match status" value="1"/>
</dbReference>
<sequence length="268" mass="28763">MRVQSVHVYPVKATAPVDLASAHVELAGLRDDRRWAVVDPHGARLNAPRHDRLSTVTAMPDESGALTLTGPGGPPLTVPVPVGGPEVPVNVTRLATMIDAGDAAAAWLSVVLGEPVRLVWQDDPARRPISSQHGGLGAEPLSLADTGPLLLTTTSSLAQLEAWIAAEHEPQVMAMQRFRPNVVVDGSDVPFAEDDWRGIHIGDVPYRFAEHCDRCVVTTIDPATLVHGKEPIRTLARHRKWDGKTWFGIRIVPLATGTVSVGDEVTVS</sequence>
<dbReference type="GO" id="GO:0030170">
    <property type="term" value="F:pyridoxal phosphate binding"/>
    <property type="evidence" value="ECO:0007669"/>
    <property type="project" value="InterPro"/>
</dbReference>
<dbReference type="GO" id="GO:0003824">
    <property type="term" value="F:catalytic activity"/>
    <property type="evidence" value="ECO:0007669"/>
    <property type="project" value="InterPro"/>
</dbReference>
<comment type="caution">
    <text evidence="2">The sequence shown here is derived from an EMBL/GenBank/DDBJ whole genome shotgun (WGS) entry which is preliminary data.</text>
</comment>
<dbReference type="PANTHER" id="PTHR14237:SF19">
    <property type="entry name" value="MITOCHONDRIAL AMIDOXIME REDUCING COMPONENT 1"/>
    <property type="match status" value="1"/>
</dbReference>